<proteinExistence type="predicted"/>
<accession>A0A6G1DIK5</accession>
<keyword evidence="2" id="KW-1185">Reference proteome</keyword>
<evidence type="ECO:0000313" key="1">
    <source>
        <dbReference type="EMBL" id="KAF0912032.1"/>
    </source>
</evidence>
<dbReference type="Proteomes" id="UP000479710">
    <property type="component" value="Unassembled WGS sequence"/>
</dbReference>
<dbReference type="AlphaFoldDB" id="A0A6G1DIK5"/>
<organism evidence="1 2">
    <name type="scientific">Oryza meyeriana var. granulata</name>
    <dbReference type="NCBI Taxonomy" id="110450"/>
    <lineage>
        <taxon>Eukaryota</taxon>
        <taxon>Viridiplantae</taxon>
        <taxon>Streptophyta</taxon>
        <taxon>Embryophyta</taxon>
        <taxon>Tracheophyta</taxon>
        <taxon>Spermatophyta</taxon>
        <taxon>Magnoliopsida</taxon>
        <taxon>Liliopsida</taxon>
        <taxon>Poales</taxon>
        <taxon>Poaceae</taxon>
        <taxon>BOP clade</taxon>
        <taxon>Oryzoideae</taxon>
        <taxon>Oryzeae</taxon>
        <taxon>Oryzinae</taxon>
        <taxon>Oryza</taxon>
        <taxon>Oryza meyeriana</taxon>
    </lineage>
</organism>
<gene>
    <name evidence="1" type="ORF">E2562_012948</name>
</gene>
<protein>
    <submittedName>
        <fullName evidence="1">Uncharacterized protein</fullName>
    </submittedName>
</protein>
<name>A0A6G1DIK5_9ORYZ</name>
<dbReference type="EMBL" id="SPHZ02000006">
    <property type="protein sequence ID" value="KAF0912032.1"/>
    <property type="molecule type" value="Genomic_DNA"/>
</dbReference>
<evidence type="ECO:0000313" key="2">
    <source>
        <dbReference type="Proteomes" id="UP000479710"/>
    </source>
</evidence>
<reference evidence="1 2" key="1">
    <citation type="submission" date="2019-11" db="EMBL/GenBank/DDBJ databases">
        <title>Whole genome sequence of Oryza granulata.</title>
        <authorList>
            <person name="Li W."/>
        </authorList>
    </citation>
    <scope>NUCLEOTIDE SEQUENCE [LARGE SCALE GENOMIC DNA]</scope>
    <source>
        <strain evidence="2">cv. Menghai</strain>
        <tissue evidence="1">Leaf</tissue>
    </source>
</reference>
<sequence length="143" mass="15070">MIPTAQRHRQVDVLLPLSPLTSCRRLSFHYRASIGEGKGGVRVGERCVEASDVWSNVQGGNGRNQADLEAVLLAGQSVGTLRLPPPASAPPPRFWMLGSGGGAFQQGRHRGIALLVMGIEVGGCGGQESLPSPFTTRRASPTS</sequence>
<comment type="caution">
    <text evidence="1">The sequence shown here is derived from an EMBL/GenBank/DDBJ whole genome shotgun (WGS) entry which is preliminary data.</text>
</comment>